<feature type="transmembrane region" description="Helical" evidence="1">
    <location>
        <begin position="182"/>
        <end position="208"/>
    </location>
</feature>
<gene>
    <name evidence="2" type="ORF">MSPICULIGERA_LOCUS11161</name>
</gene>
<dbReference type="Proteomes" id="UP001177023">
    <property type="component" value="Unassembled WGS sequence"/>
</dbReference>
<evidence type="ECO:0000313" key="2">
    <source>
        <dbReference type="EMBL" id="CAJ0572783.1"/>
    </source>
</evidence>
<evidence type="ECO:0000256" key="1">
    <source>
        <dbReference type="SAM" id="Phobius"/>
    </source>
</evidence>
<sequence>MFACQFTDTIATICKVVILAPKLALRLLQINVTTFQCCTIAQTYTIGILYVFFSFLYAGFAKVRLTQRHNHEMRNRMAVNLLPFGVLLILIYLSACIWHLYLAGYVLADASKICEADPMLCNQPPTFLIIIPGYMYALICGLAFCIISIFFGYLWVLRAFVKEANNIPLSTKTRQMMDVFERVFHFQLLSLGLLFGLPFCTNILLFFGVGENQFIFIVAGLCPLTACLHSSSNSLSIIVPIFPSTWKRLRRQMQGKRVSDAERIAAVSGQVSSSTRMQINRKHHSIRAVVIAQKCCE</sequence>
<dbReference type="AlphaFoldDB" id="A0AA36CRN3"/>
<feature type="transmembrane region" description="Helical" evidence="1">
    <location>
        <begin position="134"/>
        <end position="161"/>
    </location>
</feature>
<feature type="non-terminal residue" evidence="2">
    <location>
        <position position="297"/>
    </location>
</feature>
<keyword evidence="1" id="KW-0812">Transmembrane</keyword>
<feature type="transmembrane region" description="Helical" evidence="1">
    <location>
        <begin position="214"/>
        <end position="242"/>
    </location>
</feature>
<dbReference type="EMBL" id="CATQJA010002606">
    <property type="protein sequence ID" value="CAJ0572783.1"/>
    <property type="molecule type" value="Genomic_DNA"/>
</dbReference>
<keyword evidence="3" id="KW-1185">Reference proteome</keyword>
<protein>
    <submittedName>
        <fullName evidence="2">Uncharacterized protein</fullName>
    </submittedName>
</protein>
<keyword evidence="1" id="KW-1133">Transmembrane helix</keyword>
<keyword evidence="1" id="KW-0472">Membrane</keyword>
<feature type="transmembrane region" description="Helical" evidence="1">
    <location>
        <begin position="81"/>
        <end position="101"/>
    </location>
</feature>
<reference evidence="2" key="1">
    <citation type="submission" date="2023-06" db="EMBL/GenBank/DDBJ databases">
        <authorList>
            <person name="Delattre M."/>
        </authorList>
    </citation>
    <scope>NUCLEOTIDE SEQUENCE</scope>
    <source>
        <strain evidence="2">AF72</strain>
    </source>
</reference>
<evidence type="ECO:0000313" key="3">
    <source>
        <dbReference type="Proteomes" id="UP001177023"/>
    </source>
</evidence>
<proteinExistence type="predicted"/>
<name>A0AA36CRN3_9BILA</name>
<organism evidence="2 3">
    <name type="scientific">Mesorhabditis spiculigera</name>
    <dbReference type="NCBI Taxonomy" id="96644"/>
    <lineage>
        <taxon>Eukaryota</taxon>
        <taxon>Metazoa</taxon>
        <taxon>Ecdysozoa</taxon>
        <taxon>Nematoda</taxon>
        <taxon>Chromadorea</taxon>
        <taxon>Rhabditida</taxon>
        <taxon>Rhabditina</taxon>
        <taxon>Rhabditomorpha</taxon>
        <taxon>Rhabditoidea</taxon>
        <taxon>Rhabditidae</taxon>
        <taxon>Mesorhabditinae</taxon>
        <taxon>Mesorhabditis</taxon>
    </lineage>
</organism>
<comment type="caution">
    <text evidence="2">The sequence shown here is derived from an EMBL/GenBank/DDBJ whole genome shotgun (WGS) entry which is preliminary data.</text>
</comment>
<accession>A0AA36CRN3</accession>
<feature type="transmembrane region" description="Helical" evidence="1">
    <location>
        <begin position="41"/>
        <end position="60"/>
    </location>
</feature>